<dbReference type="PROSITE" id="PS51257">
    <property type="entry name" value="PROKAR_LIPOPROTEIN"/>
    <property type="match status" value="1"/>
</dbReference>
<evidence type="ECO:0008006" key="3">
    <source>
        <dbReference type="Google" id="ProtNLM"/>
    </source>
</evidence>
<organism evidence="1 2">
    <name type="scientific">Brevundimonas subvibrioides</name>
    <dbReference type="NCBI Taxonomy" id="74313"/>
    <lineage>
        <taxon>Bacteria</taxon>
        <taxon>Pseudomonadati</taxon>
        <taxon>Pseudomonadota</taxon>
        <taxon>Alphaproteobacteria</taxon>
        <taxon>Caulobacterales</taxon>
        <taxon>Caulobacteraceae</taxon>
        <taxon>Brevundimonas</taxon>
    </lineage>
</organism>
<accession>A0A258HDX1</accession>
<evidence type="ECO:0000313" key="2">
    <source>
        <dbReference type="Proteomes" id="UP000216147"/>
    </source>
</evidence>
<sequence>MTLFLRTLAPAILVLGLGGCGDNGPVNPPTEPAAGITVEDPSAPPVRGQTSMLPGRGAASFVGRWAADVNWCAAPQGERRPIQITATRFEGYENSCMIAAVDEVADGYVATLACIAEGTALSERVRFQVTQDVMRLSYLDRAGEPVTLRKCTTLEDTATTQPVVP</sequence>
<reference evidence="1 2" key="1">
    <citation type="submission" date="2017-03" db="EMBL/GenBank/DDBJ databases">
        <title>Lifting the veil on microbial sulfur biogeochemistry in mining wastewaters.</title>
        <authorList>
            <person name="Kantor R.S."/>
            <person name="Colenbrander Nelson T."/>
            <person name="Marshall S."/>
            <person name="Bennett D."/>
            <person name="Apte S."/>
            <person name="Camacho D."/>
            <person name="Thomas B.C."/>
            <person name="Warren L.A."/>
            <person name="Banfield J.F."/>
        </authorList>
    </citation>
    <scope>NUCLEOTIDE SEQUENCE [LARGE SCALE GENOMIC DNA]</scope>
    <source>
        <strain evidence="1">32-68-21</strain>
    </source>
</reference>
<gene>
    <name evidence="1" type="ORF">B7Y86_14950</name>
</gene>
<name>A0A258HDX1_9CAUL</name>
<dbReference type="AlphaFoldDB" id="A0A258HDX1"/>
<proteinExistence type="predicted"/>
<dbReference type="Proteomes" id="UP000216147">
    <property type="component" value="Unassembled WGS sequence"/>
</dbReference>
<dbReference type="EMBL" id="NCEQ01000018">
    <property type="protein sequence ID" value="OYX54939.1"/>
    <property type="molecule type" value="Genomic_DNA"/>
</dbReference>
<evidence type="ECO:0000313" key="1">
    <source>
        <dbReference type="EMBL" id="OYX54939.1"/>
    </source>
</evidence>
<comment type="caution">
    <text evidence="1">The sequence shown here is derived from an EMBL/GenBank/DDBJ whole genome shotgun (WGS) entry which is preliminary data.</text>
</comment>
<protein>
    <recommendedName>
        <fullName evidence="3">Lipoprotein</fullName>
    </recommendedName>
</protein>